<evidence type="ECO:0000256" key="4">
    <source>
        <dbReference type="ARBA" id="ARBA00022692"/>
    </source>
</evidence>
<organism evidence="9 10">
    <name type="scientific">Butyrivibrio fibrisolvens</name>
    <dbReference type="NCBI Taxonomy" id="831"/>
    <lineage>
        <taxon>Bacteria</taxon>
        <taxon>Bacillati</taxon>
        <taxon>Bacillota</taxon>
        <taxon>Clostridia</taxon>
        <taxon>Lachnospirales</taxon>
        <taxon>Lachnospiraceae</taxon>
        <taxon>Butyrivibrio</taxon>
    </lineage>
</organism>
<feature type="transmembrane region" description="Helical" evidence="7">
    <location>
        <begin position="103"/>
        <end position="123"/>
    </location>
</feature>
<name>A0A1H9M0R3_BUTFI</name>
<dbReference type="AlphaFoldDB" id="A0A1H9M0R3"/>
<feature type="transmembrane region" description="Helical" evidence="7">
    <location>
        <begin position="207"/>
        <end position="229"/>
    </location>
</feature>
<feature type="transmembrane region" description="Helical" evidence="7">
    <location>
        <begin position="284"/>
        <end position="304"/>
    </location>
</feature>
<keyword evidence="5 7" id="KW-1133">Transmembrane helix</keyword>
<dbReference type="GO" id="GO:0055085">
    <property type="term" value="P:transmembrane transport"/>
    <property type="evidence" value="ECO:0007669"/>
    <property type="project" value="InterPro"/>
</dbReference>
<evidence type="ECO:0000256" key="1">
    <source>
        <dbReference type="ARBA" id="ARBA00004651"/>
    </source>
</evidence>
<keyword evidence="4 7" id="KW-0812">Transmembrane</keyword>
<dbReference type="SUPFAM" id="SSF161098">
    <property type="entry name" value="MetI-like"/>
    <property type="match status" value="1"/>
</dbReference>
<evidence type="ECO:0000256" key="5">
    <source>
        <dbReference type="ARBA" id="ARBA00022989"/>
    </source>
</evidence>
<protein>
    <submittedName>
        <fullName evidence="9">Putative aldouronate transport system permease protein</fullName>
    </submittedName>
</protein>
<keyword evidence="3" id="KW-1003">Cell membrane</keyword>
<dbReference type="PANTHER" id="PTHR43744">
    <property type="entry name" value="ABC TRANSPORTER PERMEASE PROTEIN MG189-RELATED-RELATED"/>
    <property type="match status" value="1"/>
</dbReference>
<proteinExistence type="inferred from homology"/>
<evidence type="ECO:0000313" key="9">
    <source>
        <dbReference type="EMBL" id="SER16653.1"/>
    </source>
</evidence>
<feature type="transmembrane region" description="Helical" evidence="7">
    <location>
        <begin position="166"/>
        <end position="186"/>
    </location>
</feature>
<reference evidence="9 10" key="1">
    <citation type="submission" date="2016-10" db="EMBL/GenBank/DDBJ databases">
        <authorList>
            <person name="de Groot N.N."/>
        </authorList>
    </citation>
    <scope>NUCLEOTIDE SEQUENCE [LARGE SCALE GENOMIC DNA]</scope>
    <source>
        <strain evidence="9 10">AR40</strain>
    </source>
</reference>
<sequence>MSTASIETMDQNKISTVYSTPKENKIKSSVSRKIFVVFNYTLLTVLAIVFILPVIHVFFSSISDPYWLNTKSGLVLYPHGINFTGYRLVFNNKDLVRGFGNTLIYVTSATVIGLIVTIVGAYILSRRDMLFADTIMMLISFTMIFGGGIVPSYIIMQKLALLNTRWAVILPACVSTYNLIIMRTAFQTVPPALEESARLDGAGDLTVIFQVLLPLVKASVATIALYYIIAHWNSWFQASMYLQDRELFPLQLVLREILIVNDANTASSMTTLDAVSDANAFKQLVKYAVIIVSSAPMLVVYPFVMKYFESGVMVGAVKG</sequence>
<evidence type="ECO:0000256" key="6">
    <source>
        <dbReference type="ARBA" id="ARBA00023136"/>
    </source>
</evidence>
<gene>
    <name evidence="9" type="ORF">SAMN04487884_102244</name>
</gene>
<feature type="transmembrane region" description="Helical" evidence="7">
    <location>
        <begin position="34"/>
        <end position="59"/>
    </location>
</feature>
<dbReference type="InterPro" id="IPR000515">
    <property type="entry name" value="MetI-like"/>
</dbReference>
<feature type="domain" description="ABC transmembrane type-1" evidence="8">
    <location>
        <begin position="99"/>
        <end position="293"/>
    </location>
</feature>
<dbReference type="PANTHER" id="PTHR43744:SF9">
    <property type="entry name" value="POLYGALACTURONAN_RHAMNOGALACTURONAN TRANSPORT SYSTEM PERMEASE PROTEIN YTCP"/>
    <property type="match status" value="1"/>
</dbReference>
<dbReference type="GO" id="GO:0005886">
    <property type="term" value="C:plasma membrane"/>
    <property type="evidence" value="ECO:0007669"/>
    <property type="project" value="UniProtKB-SubCell"/>
</dbReference>
<comment type="subcellular location">
    <subcellularLocation>
        <location evidence="1 7">Cell membrane</location>
        <topology evidence="1 7">Multi-pass membrane protein</topology>
    </subcellularLocation>
</comment>
<dbReference type="RefSeq" id="WP_207640231.1">
    <property type="nucleotide sequence ID" value="NZ_FOGJ01000002.1"/>
</dbReference>
<dbReference type="InterPro" id="IPR035906">
    <property type="entry name" value="MetI-like_sf"/>
</dbReference>
<evidence type="ECO:0000256" key="2">
    <source>
        <dbReference type="ARBA" id="ARBA00022448"/>
    </source>
</evidence>
<dbReference type="CDD" id="cd06261">
    <property type="entry name" value="TM_PBP2"/>
    <property type="match status" value="1"/>
</dbReference>
<dbReference type="EMBL" id="FOGJ01000002">
    <property type="protein sequence ID" value="SER16653.1"/>
    <property type="molecule type" value="Genomic_DNA"/>
</dbReference>
<feature type="transmembrane region" description="Helical" evidence="7">
    <location>
        <begin position="135"/>
        <end position="154"/>
    </location>
</feature>
<dbReference type="PROSITE" id="PS50928">
    <property type="entry name" value="ABC_TM1"/>
    <property type="match status" value="1"/>
</dbReference>
<keyword evidence="2 7" id="KW-0813">Transport</keyword>
<evidence type="ECO:0000256" key="3">
    <source>
        <dbReference type="ARBA" id="ARBA00022475"/>
    </source>
</evidence>
<dbReference type="Gene3D" id="1.10.3720.10">
    <property type="entry name" value="MetI-like"/>
    <property type="match status" value="1"/>
</dbReference>
<dbReference type="Pfam" id="PF00528">
    <property type="entry name" value="BPD_transp_1"/>
    <property type="match status" value="1"/>
</dbReference>
<keyword evidence="6 7" id="KW-0472">Membrane</keyword>
<accession>A0A1H9M0R3</accession>
<evidence type="ECO:0000313" key="10">
    <source>
        <dbReference type="Proteomes" id="UP000182584"/>
    </source>
</evidence>
<comment type="similarity">
    <text evidence="7">Belongs to the binding-protein-dependent transport system permease family.</text>
</comment>
<dbReference type="Proteomes" id="UP000182584">
    <property type="component" value="Unassembled WGS sequence"/>
</dbReference>
<evidence type="ECO:0000256" key="7">
    <source>
        <dbReference type="RuleBase" id="RU363032"/>
    </source>
</evidence>
<evidence type="ECO:0000259" key="8">
    <source>
        <dbReference type="PROSITE" id="PS50928"/>
    </source>
</evidence>